<dbReference type="Proteomes" id="UP000572212">
    <property type="component" value="Unassembled WGS sequence"/>
</dbReference>
<reference evidence="3 4" key="1">
    <citation type="submission" date="2020-08" db="EMBL/GenBank/DDBJ databases">
        <title>Genomic Encyclopedia of Type Strains, Phase IV (KMG-IV): sequencing the most valuable type-strain genomes for metagenomic binning, comparative biology and taxonomic classification.</title>
        <authorList>
            <person name="Goeker M."/>
        </authorList>
    </citation>
    <scope>NUCLEOTIDE SEQUENCE [LARGE SCALE GENOMIC DNA]</scope>
    <source>
        <strain evidence="3 4">DSM 11805</strain>
    </source>
</reference>
<sequence>MVFHSKMDAYYVKLMITVIIVVGLVTLFPIFIEGAPLSAILILTSIFIIFTTLFLWLNLSVKYIFYENYLLIKSGPFKSKIPYESITKITGTHAILTGHGVLTSRDALEIYNKTTFYGSIKISPEYKSEFIKELKNRGPHIQLEE</sequence>
<dbReference type="AlphaFoldDB" id="A0A841RI75"/>
<feature type="domain" description="Uncharacterized protein YyaB-like PH" evidence="2">
    <location>
        <begin position="62"/>
        <end position="137"/>
    </location>
</feature>
<organism evidence="3 4">
    <name type="scientific">Gracilibacillus halotolerans</name>
    <dbReference type="NCBI Taxonomy" id="74386"/>
    <lineage>
        <taxon>Bacteria</taxon>
        <taxon>Bacillati</taxon>
        <taxon>Bacillota</taxon>
        <taxon>Bacilli</taxon>
        <taxon>Bacillales</taxon>
        <taxon>Bacillaceae</taxon>
        <taxon>Gracilibacillus</taxon>
    </lineage>
</organism>
<comment type="caution">
    <text evidence="3">The sequence shown here is derived from an EMBL/GenBank/DDBJ whole genome shotgun (WGS) entry which is preliminary data.</text>
</comment>
<accession>A0A841RI75</accession>
<dbReference type="GO" id="GO:0030153">
    <property type="term" value="P:bacteriocin immunity"/>
    <property type="evidence" value="ECO:0007669"/>
    <property type="project" value="InterPro"/>
</dbReference>
<feature type="transmembrane region" description="Helical" evidence="1">
    <location>
        <begin position="12"/>
        <end position="32"/>
    </location>
</feature>
<name>A0A841RI75_9BACI</name>
<proteinExistence type="predicted"/>
<evidence type="ECO:0000313" key="4">
    <source>
        <dbReference type="Proteomes" id="UP000572212"/>
    </source>
</evidence>
<keyword evidence="1" id="KW-0812">Transmembrane</keyword>
<feature type="transmembrane region" description="Helical" evidence="1">
    <location>
        <begin position="38"/>
        <end position="59"/>
    </location>
</feature>
<evidence type="ECO:0000256" key="1">
    <source>
        <dbReference type="SAM" id="Phobius"/>
    </source>
</evidence>
<dbReference type="Pfam" id="PF06713">
    <property type="entry name" value="bPH_4"/>
    <property type="match status" value="1"/>
</dbReference>
<gene>
    <name evidence="3" type="ORF">GGQ92_000334</name>
</gene>
<protein>
    <recommendedName>
        <fullName evidence="2">Uncharacterized protein YyaB-like PH domain-containing protein</fullName>
    </recommendedName>
</protein>
<dbReference type="RefSeq" id="WP_184243914.1">
    <property type="nucleotide sequence ID" value="NZ_BAAACU010000022.1"/>
</dbReference>
<dbReference type="EMBL" id="JACHON010000001">
    <property type="protein sequence ID" value="MBB6511567.1"/>
    <property type="molecule type" value="Genomic_DNA"/>
</dbReference>
<dbReference type="InterPro" id="IPR009589">
    <property type="entry name" value="PH_YyaB-like"/>
</dbReference>
<keyword evidence="1" id="KW-0472">Membrane</keyword>
<keyword evidence="1" id="KW-1133">Transmembrane helix</keyword>
<keyword evidence="4" id="KW-1185">Reference proteome</keyword>
<evidence type="ECO:0000259" key="2">
    <source>
        <dbReference type="Pfam" id="PF06713"/>
    </source>
</evidence>
<evidence type="ECO:0000313" key="3">
    <source>
        <dbReference type="EMBL" id="MBB6511567.1"/>
    </source>
</evidence>